<dbReference type="InterPro" id="IPR029787">
    <property type="entry name" value="Nucleotide_cyclase"/>
</dbReference>
<dbReference type="NCBIfam" id="TIGR00229">
    <property type="entry name" value="sensory_box"/>
    <property type="match status" value="1"/>
</dbReference>
<feature type="domain" description="PAS" evidence="1">
    <location>
        <begin position="17"/>
        <end position="89"/>
    </location>
</feature>
<evidence type="ECO:0000313" key="3">
    <source>
        <dbReference type="EMBL" id="MBU9697518.1"/>
    </source>
</evidence>
<dbReference type="Gene3D" id="3.30.450.20">
    <property type="entry name" value="PAS domain"/>
    <property type="match status" value="1"/>
</dbReference>
<gene>
    <name evidence="3" type="ORF">GU927_006625</name>
</gene>
<organism evidence="3 4">
    <name type="scientific">Paragemmobacter amnigenus</name>
    <dbReference type="NCBI Taxonomy" id="2852097"/>
    <lineage>
        <taxon>Bacteria</taxon>
        <taxon>Pseudomonadati</taxon>
        <taxon>Pseudomonadota</taxon>
        <taxon>Alphaproteobacteria</taxon>
        <taxon>Rhodobacterales</taxon>
        <taxon>Paracoccaceae</taxon>
        <taxon>Paragemmobacter</taxon>
    </lineage>
</organism>
<dbReference type="SMART" id="SM00267">
    <property type="entry name" value="GGDEF"/>
    <property type="match status" value="1"/>
</dbReference>
<dbReference type="InterPro" id="IPR052155">
    <property type="entry name" value="Biofilm_reg_signaling"/>
</dbReference>
<dbReference type="SUPFAM" id="SSF55785">
    <property type="entry name" value="PYP-like sensor domain (PAS domain)"/>
    <property type="match status" value="1"/>
</dbReference>
<dbReference type="SMART" id="SM00086">
    <property type="entry name" value="PAC"/>
    <property type="match status" value="1"/>
</dbReference>
<evidence type="ECO:0000259" key="2">
    <source>
        <dbReference type="PROSITE" id="PS50887"/>
    </source>
</evidence>
<proteinExistence type="predicted"/>
<dbReference type="NCBIfam" id="TIGR00254">
    <property type="entry name" value="GGDEF"/>
    <property type="match status" value="1"/>
</dbReference>
<comment type="caution">
    <text evidence="3">The sequence shown here is derived from an EMBL/GenBank/DDBJ whole genome shotgun (WGS) entry which is preliminary data.</text>
</comment>
<dbReference type="SUPFAM" id="SSF55073">
    <property type="entry name" value="Nucleotide cyclase"/>
    <property type="match status" value="1"/>
</dbReference>
<dbReference type="EMBL" id="JAAATX020000004">
    <property type="protein sequence ID" value="MBU9697518.1"/>
    <property type="molecule type" value="Genomic_DNA"/>
</dbReference>
<dbReference type="SMART" id="SM00091">
    <property type="entry name" value="PAS"/>
    <property type="match status" value="2"/>
</dbReference>
<dbReference type="InterPro" id="IPR001610">
    <property type="entry name" value="PAC"/>
</dbReference>
<protein>
    <submittedName>
        <fullName evidence="3">Diguanylate cyclase</fullName>
        <ecNumber evidence="3">2.7.7.65</ecNumber>
    </submittedName>
</protein>
<keyword evidence="4" id="KW-1185">Reference proteome</keyword>
<feature type="domain" description="GGDEF" evidence="2">
    <location>
        <begin position="295"/>
        <end position="422"/>
    </location>
</feature>
<dbReference type="CDD" id="cd00130">
    <property type="entry name" value="PAS"/>
    <property type="match status" value="1"/>
</dbReference>
<dbReference type="Proteomes" id="UP000731907">
    <property type="component" value="Unassembled WGS sequence"/>
</dbReference>
<dbReference type="PROSITE" id="PS50112">
    <property type="entry name" value="PAS"/>
    <property type="match status" value="1"/>
</dbReference>
<keyword evidence="3" id="KW-0808">Transferase</keyword>
<dbReference type="PANTHER" id="PTHR44757">
    <property type="entry name" value="DIGUANYLATE CYCLASE DGCP"/>
    <property type="match status" value="1"/>
</dbReference>
<dbReference type="CDD" id="cd01949">
    <property type="entry name" value="GGDEF"/>
    <property type="match status" value="1"/>
</dbReference>
<dbReference type="PANTHER" id="PTHR44757:SF2">
    <property type="entry name" value="BIOFILM ARCHITECTURE MAINTENANCE PROTEIN MBAA"/>
    <property type="match status" value="1"/>
</dbReference>
<dbReference type="PROSITE" id="PS50887">
    <property type="entry name" value="GGDEF"/>
    <property type="match status" value="1"/>
</dbReference>
<dbReference type="EC" id="2.7.7.65" evidence="3"/>
<evidence type="ECO:0000313" key="4">
    <source>
        <dbReference type="Proteomes" id="UP000731907"/>
    </source>
</evidence>
<dbReference type="RefSeq" id="WP_161761566.1">
    <property type="nucleotide sequence ID" value="NZ_JAAATX020000004.1"/>
</dbReference>
<dbReference type="InterPro" id="IPR035965">
    <property type="entry name" value="PAS-like_dom_sf"/>
</dbReference>
<dbReference type="InterPro" id="IPR000014">
    <property type="entry name" value="PAS"/>
</dbReference>
<accession>A0ABS6J1P4</accession>
<dbReference type="InterPro" id="IPR000160">
    <property type="entry name" value="GGDEF_dom"/>
</dbReference>
<dbReference type="InterPro" id="IPR043128">
    <property type="entry name" value="Rev_trsase/Diguanyl_cyclase"/>
</dbReference>
<reference evidence="3 4" key="1">
    <citation type="submission" date="2021-06" db="EMBL/GenBank/DDBJ databases">
        <title>Rhodobacteraceae bacterium strain HSP-20.</title>
        <authorList>
            <person name="Chen W.-M."/>
        </authorList>
    </citation>
    <scope>NUCLEOTIDE SEQUENCE [LARGE SCALE GENOMIC DNA]</scope>
    <source>
        <strain evidence="3 4">HSP-20</strain>
    </source>
</reference>
<name>A0ABS6J1P4_9RHOB</name>
<dbReference type="GO" id="GO:0052621">
    <property type="term" value="F:diguanylate cyclase activity"/>
    <property type="evidence" value="ECO:0007669"/>
    <property type="project" value="UniProtKB-EC"/>
</dbReference>
<evidence type="ECO:0000259" key="1">
    <source>
        <dbReference type="PROSITE" id="PS50112"/>
    </source>
</evidence>
<sequence>MTGGTQELAGADMPDAISDAIRMAIRQIWNSLVITSADPGYPVIYANPAFCRMTGYELHELVGRSLSMLQGPETDPEVIAHLSKSIREGRGFDGVAYNYRKTGERYLVHWTVTPVLNDAGEPQYYVSIQSDITDKPFGLNSFSALYKALHVIPEPIFTIDTDYTLTFANVAFTSLLRCRQRVNLRDLVVGDFAVAAQLLEQARAGNALATARGIVPFRGLDEEICYLDLTACRFDAGPAAEADIIVVAKDVTLHILQNRELSEAASTDLLTRLLNRRSGEALLQHAHVQVKTQGAQAALVMCDLDRFKDINDIHGHLVGDRAIQRVARVLRIESRREDAVVRWGGDEFMILLFDTDITAATEFAERMKVVIEEQVDPQYGRLTMSFGVAMLSPDRSLDETFAQVDSAMYAAKDQGRNRVVVV</sequence>
<dbReference type="Pfam" id="PF13426">
    <property type="entry name" value="PAS_9"/>
    <property type="match status" value="1"/>
</dbReference>
<keyword evidence="3" id="KW-0548">Nucleotidyltransferase</keyword>
<dbReference type="Pfam" id="PF00990">
    <property type="entry name" value="GGDEF"/>
    <property type="match status" value="1"/>
</dbReference>
<dbReference type="Gene3D" id="3.30.70.270">
    <property type="match status" value="1"/>
</dbReference>